<evidence type="ECO:0000313" key="6">
    <source>
        <dbReference type="Ensembl" id="ENSSTUP00000101902.1"/>
    </source>
</evidence>
<feature type="repeat" description="ANK" evidence="3">
    <location>
        <begin position="208"/>
        <end position="240"/>
    </location>
</feature>
<dbReference type="GeneTree" id="ENSGT00940000155887"/>
<feature type="repeat" description="ANK" evidence="3">
    <location>
        <begin position="109"/>
        <end position="141"/>
    </location>
</feature>
<feature type="repeat" description="ANK" evidence="3">
    <location>
        <begin position="76"/>
        <end position="108"/>
    </location>
</feature>
<dbReference type="SMART" id="SM00248">
    <property type="entry name" value="ANK"/>
    <property type="match status" value="8"/>
</dbReference>
<keyword evidence="4" id="KW-0175">Coiled coil</keyword>
<feature type="repeat" description="ANK" evidence="3">
    <location>
        <begin position="43"/>
        <end position="75"/>
    </location>
</feature>
<feature type="compositionally biased region" description="Basic and acidic residues" evidence="5">
    <location>
        <begin position="320"/>
        <end position="334"/>
    </location>
</feature>
<keyword evidence="2 3" id="KW-0040">ANK repeat</keyword>
<dbReference type="PROSITE" id="PS50096">
    <property type="entry name" value="IQ"/>
    <property type="match status" value="1"/>
</dbReference>
<keyword evidence="7" id="KW-1185">Reference proteome</keyword>
<dbReference type="PROSITE" id="PS50297">
    <property type="entry name" value="ANK_REP_REGION"/>
    <property type="match status" value="5"/>
</dbReference>
<keyword evidence="1" id="KW-0677">Repeat</keyword>
<feature type="region of interest" description="Disordered" evidence="5">
    <location>
        <begin position="308"/>
        <end position="355"/>
    </location>
</feature>
<evidence type="ECO:0000256" key="5">
    <source>
        <dbReference type="SAM" id="MobiDB-lite"/>
    </source>
</evidence>
<proteinExistence type="predicted"/>
<evidence type="ECO:0000256" key="2">
    <source>
        <dbReference type="ARBA" id="ARBA00023043"/>
    </source>
</evidence>
<dbReference type="SUPFAM" id="SSF48403">
    <property type="entry name" value="Ankyrin repeat"/>
    <property type="match status" value="1"/>
</dbReference>
<evidence type="ECO:0000256" key="4">
    <source>
        <dbReference type="SAM" id="Coils"/>
    </source>
</evidence>
<protein>
    <submittedName>
        <fullName evidence="6">Ankyrin repeat domain 6b</fullName>
    </submittedName>
</protein>
<dbReference type="PANTHER" id="PTHR24173">
    <property type="entry name" value="ANKYRIN REPEAT CONTAINING"/>
    <property type="match status" value="1"/>
</dbReference>
<dbReference type="Pfam" id="PF12796">
    <property type="entry name" value="Ank_2"/>
    <property type="match status" value="2"/>
</dbReference>
<feature type="repeat" description="ANK" evidence="3">
    <location>
        <begin position="142"/>
        <end position="174"/>
    </location>
</feature>
<dbReference type="AlphaFoldDB" id="A0A674E0Q6"/>
<reference evidence="6" key="1">
    <citation type="submission" date="2021-04" db="EMBL/GenBank/DDBJ databases">
        <authorList>
            <consortium name="Wellcome Sanger Institute Data Sharing"/>
        </authorList>
    </citation>
    <scope>NUCLEOTIDE SEQUENCE [LARGE SCALE GENOMIC DNA]</scope>
</reference>
<reference evidence="6" key="3">
    <citation type="submission" date="2025-09" db="UniProtKB">
        <authorList>
            <consortium name="Ensembl"/>
        </authorList>
    </citation>
    <scope>IDENTIFICATION</scope>
</reference>
<dbReference type="PROSITE" id="PS50088">
    <property type="entry name" value="ANK_REPEAT"/>
    <property type="match status" value="5"/>
</dbReference>
<accession>A0A674E0Q6</accession>
<dbReference type="Pfam" id="PF13637">
    <property type="entry name" value="Ank_4"/>
    <property type="match status" value="1"/>
</dbReference>
<evidence type="ECO:0000256" key="1">
    <source>
        <dbReference type="ARBA" id="ARBA00022737"/>
    </source>
</evidence>
<gene>
    <name evidence="6" type="primary">ANKRD6</name>
    <name evidence="6" type="synonym">ankrd6b</name>
</gene>
<organism evidence="6 7">
    <name type="scientific">Salmo trutta</name>
    <name type="common">Brown trout</name>
    <dbReference type="NCBI Taxonomy" id="8032"/>
    <lineage>
        <taxon>Eukaryota</taxon>
        <taxon>Metazoa</taxon>
        <taxon>Chordata</taxon>
        <taxon>Craniata</taxon>
        <taxon>Vertebrata</taxon>
        <taxon>Euteleostomi</taxon>
        <taxon>Actinopterygii</taxon>
        <taxon>Neopterygii</taxon>
        <taxon>Teleostei</taxon>
        <taxon>Protacanthopterygii</taxon>
        <taxon>Salmoniformes</taxon>
        <taxon>Salmonidae</taxon>
        <taxon>Salmoninae</taxon>
        <taxon>Salmo</taxon>
    </lineage>
</organism>
<evidence type="ECO:0000313" key="7">
    <source>
        <dbReference type="Proteomes" id="UP000472277"/>
    </source>
</evidence>
<name>A0A674E0Q6_SALTR</name>
<dbReference type="Proteomes" id="UP000472277">
    <property type="component" value="Chromosome 1"/>
</dbReference>
<dbReference type="InterPro" id="IPR002110">
    <property type="entry name" value="Ankyrin_rpt"/>
</dbReference>
<evidence type="ECO:0000256" key="3">
    <source>
        <dbReference type="PROSITE-ProRule" id="PRU00023"/>
    </source>
</evidence>
<sequence length="691" mass="76593">MSQQDAAAVLALSERLLVASHKGQADNVVQLINKGAKVAVTKYGRSPLHLASYKGHIEVVRILLKADCDLDIQDDGEQTALHRAAVVGNNDVISALIQEGCALDRQDKDGNTALHEVSWHGFSQSVKLLVKAGANVHSKNKAGNTALHLACQNGHAQSSKVLLLGGARPDSKNHVGDACLHVAARYNHVPVLRILLGAFCSVAEKNQAGDTPLHVAAALNHKKTVRLLLEAGTESSIRNNAGQTALDQARDHNNPDIALLLTKAPQVQSFTRGRIVRKRRDKLKAERRAQSVPRDEMLPRKVQLVVEASASKGTNRKLKEKPSLSDPLRRNENKHGKKRRGQLRGSSPQPPPHNYKAYQLYTLYRGKDGKIMQAPINGCRCEPLIIKLENQLEATKEEMKTEIHTVQDLMNNKMGQLDRKNKHQIRALDKMTVERVSAERSECQHRIDQRATQERQEGEKRQASVVNELKNWCLAKLQNIEVRFTGDPRNAKLRQSSSMAEGLCEMDPGGLTVLPAGGPGCSVECLAPHTTDLTEGDPNTAATEDPSANHNFGVQVDSSPGTVQRELSEIASAPNYYSYTKGDKGASVGQAEGAQTLGVFGERAVERGVGEGFEKERENMHALEVTQYFFEAVSTQMEHWYERKIQEARWQADQRAQADRASLVERITYLEDELRMLRTNRVEKDKRRQQK</sequence>
<dbReference type="Ensembl" id="ENSSTUT00000109299.1">
    <property type="protein sequence ID" value="ENSSTUP00000101902.1"/>
    <property type="gene ID" value="ENSSTUG00000045473.1"/>
</dbReference>
<dbReference type="PRINTS" id="PR01415">
    <property type="entry name" value="ANKYRIN"/>
</dbReference>
<dbReference type="Pfam" id="PF00023">
    <property type="entry name" value="Ank"/>
    <property type="match status" value="1"/>
</dbReference>
<dbReference type="PANTHER" id="PTHR24173:SF74">
    <property type="entry name" value="ANKYRIN REPEAT DOMAIN-CONTAINING PROTEIN 16"/>
    <property type="match status" value="1"/>
</dbReference>
<reference evidence="6" key="2">
    <citation type="submission" date="2025-08" db="UniProtKB">
        <authorList>
            <consortium name="Ensembl"/>
        </authorList>
    </citation>
    <scope>IDENTIFICATION</scope>
</reference>
<dbReference type="Gene3D" id="1.25.40.20">
    <property type="entry name" value="Ankyrin repeat-containing domain"/>
    <property type="match status" value="3"/>
</dbReference>
<feature type="coiled-coil region" evidence="4">
    <location>
        <begin position="385"/>
        <end position="412"/>
    </location>
</feature>
<dbReference type="InterPro" id="IPR036770">
    <property type="entry name" value="Ankyrin_rpt-contain_sf"/>
</dbReference>